<accession>A0ABQ4J1I4</accession>
<sequence>MYRNTVGTGVALPRPHTKPPFTMGKEADGSVAHHPRAPARQSTRPPTAISDAPADRPGAHRRSALRYSAHPVPPHPLPTGQRPSPPHVTPPPESVRPTPRDGSEPAGPPTLYP</sequence>
<dbReference type="EMBL" id="BOPB01000028">
    <property type="protein sequence ID" value="GIJ23868.1"/>
    <property type="molecule type" value="Genomic_DNA"/>
</dbReference>
<reference evidence="2 3" key="1">
    <citation type="submission" date="2021-01" db="EMBL/GenBank/DDBJ databases">
        <title>Whole genome shotgun sequence of Verrucosispora lutea NBRC 106530.</title>
        <authorList>
            <person name="Komaki H."/>
            <person name="Tamura T."/>
        </authorList>
    </citation>
    <scope>NUCLEOTIDE SEQUENCE [LARGE SCALE GENOMIC DNA]</scope>
    <source>
        <strain evidence="2 3">NBRC 106530</strain>
    </source>
</reference>
<evidence type="ECO:0000256" key="1">
    <source>
        <dbReference type="SAM" id="MobiDB-lite"/>
    </source>
</evidence>
<protein>
    <submittedName>
        <fullName evidence="2">Uncharacterized protein</fullName>
    </submittedName>
</protein>
<keyword evidence="3" id="KW-1185">Reference proteome</keyword>
<comment type="caution">
    <text evidence="2">The sequence shown here is derived from an EMBL/GenBank/DDBJ whole genome shotgun (WGS) entry which is preliminary data.</text>
</comment>
<organism evidence="2 3">
    <name type="scientific">Micromonospora lutea</name>
    <dbReference type="NCBI Taxonomy" id="419825"/>
    <lineage>
        <taxon>Bacteria</taxon>
        <taxon>Bacillati</taxon>
        <taxon>Actinomycetota</taxon>
        <taxon>Actinomycetes</taxon>
        <taxon>Micromonosporales</taxon>
        <taxon>Micromonosporaceae</taxon>
        <taxon>Micromonospora</taxon>
    </lineage>
</organism>
<dbReference type="Proteomes" id="UP000643165">
    <property type="component" value="Unassembled WGS sequence"/>
</dbReference>
<evidence type="ECO:0000313" key="3">
    <source>
        <dbReference type="Proteomes" id="UP000643165"/>
    </source>
</evidence>
<name>A0ABQ4J1I4_9ACTN</name>
<evidence type="ECO:0000313" key="2">
    <source>
        <dbReference type="EMBL" id="GIJ23868.1"/>
    </source>
</evidence>
<feature type="compositionally biased region" description="Pro residues" evidence="1">
    <location>
        <begin position="71"/>
        <end position="94"/>
    </location>
</feature>
<proteinExistence type="predicted"/>
<feature type="region of interest" description="Disordered" evidence="1">
    <location>
        <begin position="1"/>
        <end position="113"/>
    </location>
</feature>
<gene>
    <name evidence="2" type="ORF">Vlu01_44920</name>
</gene>